<reference evidence="2" key="1">
    <citation type="submission" date="2023-09" db="EMBL/GenBank/DDBJ databases">
        <title>Demequina sp. a novel bacteria isolated from Capsicum annuum.</title>
        <authorList>
            <person name="Humaira Z."/>
            <person name="Lee J."/>
            <person name="Cho D."/>
        </authorList>
    </citation>
    <scope>NUCLEOTIDE SEQUENCE</scope>
    <source>
        <strain evidence="2">PMTSA13</strain>
    </source>
</reference>
<organism evidence="2">
    <name type="scientific">Demequina capsici</name>
    <dbReference type="NCBI Taxonomy" id="3075620"/>
    <lineage>
        <taxon>Bacteria</taxon>
        <taxon>Bacillati</taxon>
        <taxon>Actinomycetota</taxon>
        <taxon>Actinomycetes</taxon>
        <taxon>Micrococcales</taxon>
        <taxon>Demequinaceae</taxon>
        <taxon>Demequina</taxon>
    </lineage>
</organism>
<sequence length="134" mass="14186">MTTRISRPTNGASRPRNLGTKLTRPLAATVIVSAAALTLTGCIVTYDAAKPELLVVNDYSEDVVAVIEGLKSEIDTPVDASRANAMVVDKCMGTAIRVETTSGDILGRVEEQACPGWTLTVNEDGTLTYTEDGK</sequence>
<proteinExistence type="predicted"/>
<dbReference type="RefSeq" id="WP_313542669.1">
    <property type="nucleotide sequence ID" value="NZ_CP134880.1"/>
</dbReference>
<evidence type="ECO:0000256" key="1">
    <source>
        <dbReference type="SAM" id="Phobius"/>
    </source>
</evidence>
<keyword evidence="1" id="KW-0812">Transmembrane</keyword>
<dbReference type="KEGG" id="dcp:RN607_11250"/>
<dbReference type="Proteomes" id="UP001303408">
    <property type="component" value="Chromosome"/>
</dbReference>
<accession>A0AA96FBE4</accession>
<keyword evidence="1" id="KW-1133">Transmembrane helix</keyword>
<name>A0AA96FBE4_9MICO</name>
<keyword evidence="1" id="KW-0472">Membrane</keyword>
<feature type="transmembrane region" description="Helical" evidence="1">
    <location>
        <begin position="26"/>
        <end position="46"/>
    </location>
</feature>
<dbReference type="EMBL" id="CP134880">
    <property type="protein sequence ID" value="WNM26767.1"/>
    <property type="molecule type" value="Genomic_DNA"/>
</dbReference>
<protein>
    <submittedName>
        <fullName evidence="2">Uncharacterized protein</fullName>
    </submittedName>
</protein>
<dbReference type="AlphaFoldDB" id="A0AA96FBE4"/>
<gene>
    <name evidence="2" type="ORF">RN607_11250</name>
</gene>
<evidence type="ECO:0000313" key="2">
    <source>
        <dbReference type="EMBL" id="WNM26767.1"/>
    </source>
</evidence>